<reference evidence="6" key="1">
    <citation type="submission" date="2011-12" db="EMBL/GenBank/DDBJ databases">
        <title>The genome sequence of Colletotrichum higginsianum IMI 34906.</title>
        <authorList>
            <person name="Ma L.-J."/>
            <person name="O'Connell R."/>
            <person name="van Themaat E.V.L."/>
            <person name="Stueber K."/>
            <person name="Young S.K."/>
            <person name="Zeng Q."/>
            <person name="Gargeya S."/>
            <person name="Fitzgerald M."/>
            <person name="Haas B."/>
            <person name="Abouelleil A."/>
            <person name="Alvarado L."/>
            <person name="Arachchi H.M."/>
            <person name="Berlin A."/>
            <person name="Chapman S.B."/>
            <person name="Gearin G."/>
            <person name="Goldberg J."/>
            <person name="Griggs A."/>
            <person name="Gujja S."/>
            <person name="Hansen M."/>
            <person name="Heiman D."/>
            <person name="Howarth C."/>
            <person name="Larimer J."/>
            <person name="Lui A."/>
            <person name="MacDonald P.J.P."/>
            <person name="McCowen C."/>
            <person name="Montmayeur A."/>
            <person name="Murphy C."/>
            <person name="Neiman D."/>
            <person name="Pearson M."/>
            <person name="Priest M."/>
            <person name="Roberts A."/>
            <person name="Saif S."/>
            <person name="Shea T."/>
            <person name="Sisk P."/>
            <person name="Stolte C."/>
            <person name="Sykes S."/>
            <person name="Wortman J."/>
            <person name="Nusbaum C."/>
            <person name="Birren B."/>
        </authorList>
    </citation>
    <scope>NUCLEOTIDE SEQUENCE</scope>
    <source>
        <strain evidence="6">IMI 349063</strain>
    </source>
</reference>
<feature type="transmembrane region" description="Helical" evidence="5">
    <location>
        <begin position="246"/>
        <end position="264"/>
    </location>
</feature>
<dbReference type="STRING" id="759273.H1VU21"/>
<dbReference type="EMBL" id="CACQ02006334">
    <property type="protein sequence ID" value="CCF43729.1"/>
    <property type="molecule type" value="Genomic_DNA"/>
</dbReference>
<evidence type="ECO:0000256" key="3">
    <source>
        <dbReference type="ARBA" id="ARBA00022989"/>
    </source>
</evidence>
<organism evidence="6 8">
    <name type="scientific">Colletotrichum higginsianum (strain IMI 349063)</name>
    <name type="common">Crucifer anthracnose fungus</name>
    <dbReference type="NCBI Taxonomy" id="759273"/>
    <lineage>
        <taxon>Eukaryota</taxon>
        <taxon>Fungi</taxon>
        <taxon>Dikarya</taxon>
        <taxon>Ascomycota</taxon>
        <taxon>Pezizomycotina</taxon>
        <taxon>Sordariomycetes</taxon>
        <taxon>Hypocreomycetidae</taxon>
        <taxon>Glomerellales</taxon>
        <taxon>Glomerellaceae</taxon>
        <taxon>Colletotrichum</taxon>
        <taxon>Colletotrichum destructivum species complex</taxon>
    </lineage>
</organism>
<protein>
    <submittedName>
        <fullName evidence="7">Rta1 domain-containing protein</fullName>
    </submittedName>
</protein>
<feature type="transmembrane region" description="Helical" evidence="5">
    <location>
        <begin position="25"/>
        <end position="44"/>
    </location>
</feature>
<feature type="transmembrane region" description="Helical" evidence="5">
    <location>
        <begin position="86"/>
        <end position="108"/>
    </location>
</feature>
<dbReference type="KEGG" id="chig:CH63R_09709"/>
<evidence type="ECO:0000256" key="5">
    <source>
        <dbReference type="SAM" id="Phobius"/>
    </source>
</evidence>
<name>H1VU21_COLHI</name>
<dbReference type="Proteomes" id="UP000092177">
    <property type="component" value="Unassembled WGS sequence"/>
</dbReference>
<evidence type="ECO:0000313" key="8">
    <source>
        <dbReference type="Proteomes" id="UP000007174"/>
    </source>
</evidence>
<dbReference type="eggNOG" id="ENOG502QURG">
    <property type="taxonomic scope" value="Eukaryota"/>
</dbReference>
<keyword evidence="4 5" id="KW-0472">Membrane</keyword>
<dbReference type="Pfam" id="PF04479">
    <property type="entry name" value="RTA1"/>
    <property type="match status" value="1"/>
</dbReference>
<evidence type="ECO:0000313" key="7">
    <source>
        <dbReference type="EMBL" id="OBR05589.1"/>
    </source>
</evidence>
<reference evidence="9" key="4">
    <citation type="journal article" date="2017" name="BMC Genomics">
        <title>Gapless genome assembly of Colletotrichum higginsianum reveals chromosome structure and association of transposable elements with secondary metabolite gene clusters.</title>
        <authorList>
            <person name="Dallery J.-F."/>
            <person name="Lapalu N."/>
            <person name="Zampounis A."/>
            <person name="Pigne S."/>
            <person name="Luyten I."/>
            <person name="Amselem J."/>
            <person name="Wittenberg A.H.J."/>
            <person name="Zhou S."/>
            <person name="de Queiroz M.V."/>
            <person name="Robin G.P."/>
            <person name="Auger A."/>
            <person name="Hainaut M."/>
            <person name="Henrissat B."/>
            <person name="Kim K.-T."/>
            <person name="Lee Y.-H."/>
            <person name="Lespinet O."/>
            <person name="Schwartz D.C."/>
            <person name="Thon M.R."/>
            <person name="O'Connell R.J."/>
        </authorList>
    </citation>
    <scope>NUCLEOTIDE SEQUENCE [LARGE SCALE GENOMIC DNA]</scope>
    <source>
        <strain evidence="9">IMI 349063</strain>
    </source>
</reference>
<sequence length="295" mass="32968">MTTDNSTTAEDESSGYVLYHYDPSMAAAVIFVLVFGASAVLHIYQLSRTRTWYFVPFVLGCLFEAVGYVGRAMSASETPDWTLKPYIIQSILILLGPALYAASVYMILGRLILLLEAGEYSLIRPNRLTKVFVLGDVLSFFAQGGGGGMLATAKSPSSVKTGENIIVAGLCIQILFFGFFMIVTIVFHFRHFRHPTPQSYNIQTPWTKLLWVLYASSLLIMVRSLFRVAEYIEGTEGNLQSKEMYIYLLDALLMGIVSVLFNWFHPSRVITKRASGLSTVKSTEILDGGYLMERR</sequence>
<dbReference type="HOGENOM" id="CLU_033465_3_1_1"/>
<feature type="transmembrane region" description="Helical" evidence="5">
    <location>
        <begin position="128"/>
        <end position="153"/>
    </location>
</feature>
<accession>H1VU21</accession>
<dbReference type="PANTHER" id="PTHR31465">
    <property type="entry name" value="PROTEIN RTA1-RELATED"/>
    <property type="match status" value="1"/>
</dbReference>
<dbReference type="InterPro" id="IPR007568">
    <property type="entry name" value="RTA1"/>
</dbReference>
<evidence type="ECO:0000256" key="2">
    <source>
        <dbReference type="ARBA" id="ARBA00022692"/>
    </source>
</evidence>
<dbReference type="GO" id="GO:0016020">
    <property type="term" value="C:membrane"/>
    <property type="evidence" value="ECO:0007669"/>
    <property type="project" value="UniProtKB-SubCell"/>
</dbReference>
<proteinExistence type="predicted"/>
<dbReference type="GeneID" id="28868790"/>
<comment type="subcellular location">
    <subcellularLocation>
        <location evidence="1">Membrane</location>
        <topology evidence="1">Multi-pass membrane protein</topology>
    </subcellularLocation>
</comment>
<dbReference type="OrthoDB" id="3358017at2759"/>
<evidence type="ECO:0000313" key="6">
    <source>
        <dbReference type="EMBL" id="CCF43729.1"/>
    </source>
</evidence>
<dbReference type="VEuPathDB" id="FungiDB:CH63R_09709"/>
<feature type="transmembrane region" description="Helical" evidence="5">
    <location>
        <begin position="165"/>
        <end position="189"/>
    </location>
</feature>
<keyword evidence="2 5" id="KW-0812">Transmembrane</keyword>
<dbReference type="Proteomes" id="UP000007174">
    <property type="component" value="Unassembled WGS sequence"/>
</dbReference>
<feature type="transmembrane region" description="Helical" evidence="5">
    <location>
        <begin position="209"/>
        <end position="226"/>
    </location>
</feature>
<evidence type="ECO:0000256" key="1">
    <source>
        <dbReference type="ARBA" id="ARBA00004141"/>
    </source>
</evidence>
<keyword evidence="9" id="KW-1185">Reference proteome</keyword>
<gene>
    <name evidence="6" type="ORF">CH063_03147</name>
    <name evidence="7" type="ORF">CH63R_09709</name>
</gene>
<evidence type="ECO:0000313" key="9">
    <source>
        <dbReference type="Proteomes" id="UP000092177"/>
    </source>
</evidence>
<evidence type="ECO:0000256" key="4">
    <source>
        <dbReference type="ARBA" id="ARBA00023136"/>
    </source>
</evidence>
<dbReference type="PANTHER" id="PTHR31465:SF35">
    <property type="entry name" value="RTA1 DOMAIN PROTEIN-RELATED"/>
    <property type="match status" value="1"/>
</dbReference>
<dbReference type="AlphaFoldDB" id="H1VU21"/>
<dbReference type="RefSeq" id="XP_018154107.1">
    <property type="nucleotide sequence ID" value="XM_018304683.1"/>
</dbReference>
<feature type="transmembrane region" description="Helical" evidence="5">
    <location>
        <begin position="51"/>
        <end position="74"/>
    </location>
</feature>
<keyword evidence="3 5" id="KW-1133">Transmembrane helix</keyword>
<reference evidence="7" key="3">
    <citation type="submission" date="2016-02" db="EMBL/GenBank/DDBJ databases">
        <title>Resequencing and annotation of the Colletotrichum higginsianum genome.</title>
        <authorList>
            <person name="O'Connell R."/>
            <person name="Zambounis A."/>
            <person name="Thon M."/>
            <person name="Dallery J.-F."/>
        </authorList>
    </citation>
    <scope>NUCLEOTIDE SEQUENCE [LARGE SCALE GENOMIC DNA]</scope>
    <source>
        <strain evidence="7">IMI 349063</strain>
    </source>
</reference>
<reference evidence="8" key="2">
    <citation type="journal article" date="2012" name="Nat. Genet.">
        <title>Lifestyle transitions in plant pathogenic Colletotrichum fungi deciphered by genome and transcriptome analyses.</title>
        <authorList>
            <person name="O'Connell R.J."/>
            <person name="Thon M.R."/>
            <person name="Hacquard S."/>
            <person name="Amyotte S.G."/>
            <person name="Kleemann J."/>
            <person name="Torres M.F."/>
            <person name="Damm U."/>
            <person name="Buiate E.A."/>
            <person name="Epstein L."/>
            <person name="Alkan N."/>
            <person name="Altmueller J."/>
            <person name="Alvarado-Balderrama L."/>
            <person name="Bauser C.A."/>
            <person name="Becker C."/>
            <person name="Birren B.W."/>
            <person name="Chen Z."/>
            <person name="Choi J."/>
            <person name="Crouch J.A."/>
            <person name="Duvick J.P."/>
            <person name="Farman M.A."/>
            <person name="Gan P."/>
            <person name="Heiman D."/>
            <person name="Henrissat B."/>
            <person name="Howard R.J."/>
            <person name="Kabbage M."/>
            <person name="Koch C."/>
            <person name="Kracher B."/>
            <person name="Kubo Y."/>
            <person name="Law A.D."/>
            <person name="Lebrun M.-H."/>
            <person name="Lee Y.-H."/>
            <person name="Miyara I."/>
            <person name="Moore N."/>
            <person name="Neumann U."/>
            <person name="Nordstroem K."/>
            <person name="Panaccione D.G."/>
            <person name="Panstruga R."/>
            <person name="Place M."/>
            <person name="Proctor R.H."/>
            <person name="Prusky D."/>
            <person name="Rech G."/>
            <person name="Reinhardt R."/>
            <person name="Rollins J.A."/>
            <person name="Rounsley S."/>
            <person name="Schardl C.L."/>
            <person name="Schwartz D.C."/>
            <person name="Shenoy N."/>
            <person name="Shirasu K."/>
            <person name="Sikhakolli U.R."/>
            <person name="Stueber K."/>
            <person name="Sukno S.A."/>
            <person name="Sweigard J.A."/>
            <person name="Takano Y."/>
            <person name="Takahara H."/>
            <person name="Trail F."/>
            <person name="van der Does H.C."/>
            <person name="Voll L.M."/>
            <person name="Will I."/>
            <person name="Young S."/>
            <person name="Zeng Q."/>
            <person name="Zhang J."/>
            <person name="Zhou S."/>
            <person name="Dickman M.B."/>
            <person name="Schulze-Lefert P."/>
            <person name="Ver Loren van Themaat E."/>
            <person name="Ma L.-J."/>
            <person name="Vaillancourt L.J."/>
        </authorList>
    </citation>
    <scope>NUCLEOTIDE SEQUENCE [LARGE SCALE GENOMIC DNA]</scope>
    <source>
        <strain evidence="8">IMI 349063</strain>
    </source>
</reference>
<dbReference type="EMBL" id="LTAN01000007">
    <property type="protein sequence ID" value="OBR05589.1"/>
    <property type="molecule type" value="Genomic_DNA"/>
</dbReference>